<dbReference type="Pfam" id="PF04973">
    <property type="entry name" value="NMN_transporter"/>
    <property type="match status" value="1"/>
</dbReference>
<feature type="transmembrane region" description="Helical" evidence="10">
    <location>
        <begin position="63"/>
        <end position="80"/>
    </location>
</feature>
<gene>
    <name evidence="11" type="ordered locus">M5M_15915</name>
</gene>
<evidence type="ECO:0000256" key="6">
    <source>
        <dbReference type="ARBA" id="ARBA00022475"/>
    </source>
</evidence>
<proteinExistence type="inferred from homology"/>
<evidence type="ECO:0000256" key="1">
    <source>
        <dbReference type="ARBA" id="ARBA00002672"/>
    </source>
</evidence>
<evidence type="ECO:0000256" key="2">
    <source>
        <dbReference type="ARBA" id="ARBA00004651"/>
    </source>
</evidence>
<dbReference type="Proteomes" id="UP000000466">
    <property type="component" value="Chromosome"/>
</dbReference>
<evidence type="ECO:0000256" key="3">
    <source>
        <dbReference type="ARBA" id="ARBA00006669"/>
    </source>
</evidence>
<sequence>MEWINALLRDASALSQWEALAVVLALAYVLLAAKESLWCWPAALFSTAIYTVIFWEVSLLMESLLNAYYMAMAVYGFMVWRRDDKGKPKAIQSWRWQRHVLWVALMAAIAMVAGFVMSTYTHADYPWLDAATTVFAVFATWLVAQKVLENWLYWIVIDIVSIYLYLNKGLLLTSALFVLYVGIAAAGYWLWYQRLHPRQPHVAHRPA</sequence>
<dbReference type="PANTHER" id="PTHR36122:SF2">
    <property type="entry name" value="NICOTINAMIDE RIBOSIDE TRANSPORTER PNUC"/>
    <property type="match status" value="1"/>
</dbReference>
<dbReference type="InterPro" id="IPR006419">
    <property type="entry name" value="NMN_transpt_PnuC"/>
</dbReference>
<feature type="transmembrane region" description="Helical" evidence="10">
    <location>
        <begin position="172"/>
        <end position="191"/>
    </location>
</feature>
<feature type="transmembrane region" description="Helical" evidence="10">
    <location>
        <begin position="100"/>
        <end position="120"/>
    </location>
</feature>
<comment type="similarity">
    <text evidence="3">Belongs to the nicotinamide ribonucleoside (NR) uptake permease (TC 4.B.1) family.</text>
</comment>
<keyword evidence="5" id="KW-0813">Transport</keyword>
<dbReference type="GO" id="GO:0005886">
    <property type="term" value="C:plasma membrane"/>
    <property type="evidence" value="ECO:0007669"/>
    <property type="project" value="UniProtKB-SubCell"/>
</dbReference>
<dbReference type="NCBIfam" id="TIGR01528">
    <property type="entry name" value="NMN_trans_PnuC"/>
    <property type="match status" value="1"/>
</dbReference>
<evidence type="ECO:0000256" key="9">
    <source>
        <dbReference type="ARBA" id="ARBA00023136"/>
    </source>
</evidence>
<comment type="function">
    <text evidence="1">Required for nicotinamide riboside transport across the inner membrane.</text>
</comment>
<evidence type="ECO:0000256" key="7">
    <source>
        <dbReference type="ARBA" id="ARBA00022692"/>
    </source>
</evidence>
<keyword evidence="7 10" id="KW-0812">Transmembrane</keyword>
<accession>K4KPY1</accession>
<dbReference type="STRING" id="1117647.M5M_15915"/>
<feature type="transmembrane region" description="Helical" evidence="10">
    <location>
        <begin position="38"/>
        <end position="57"/>
    </location>
</feature>
<dbReference type="eggNOG" id="COG3201">
    <property type="taxonomic scope" value="Bacteria"/>
</dbReference>
<dbReference type="AlphaFoldDB" id="K4KPY1"/>
<evidence type="ECO:0000256" key="8">
    <source>
        <dbReference type="ARBA" id="ARBA00022989"/>
    </source>
</evidence>
<keyword evidence="8 10" id="KW-1133">Transmembrane helix</keyword>
<dbReference type="PANTHER" id="PTHR36122">
    <property type="entry name" value="NICOTINAMIDE RIBOSIDE TRANSPORTER PNUC"/>
    <property type="match status" value="1"/>
</dbReference>
<reference evidence="11 12" key="1">
    <citation type="journal article" date="2013" name="Genome Announc.">
        <title>Complete genome sequence of Simiduia agarivorans SA1(T), a marine bacterium able to degrade a variety of polysaccharides.</title>
        <authorList>
            <person name="Lin S.Y."/>
            <person name="Shieh W.Y."/>
            <person name="Chen J.S."/>
            <person name="Tang S.L."/>
        </authorList>
    </citation>
    <scope>NUCLEOTIDE SEQUENCE [LARGE SCALE GENOMIC DNA]</scope>
    <source>
        <strain evidence="12">DSM 21679 / JCM 13881 / BCRC 17597 / SA1</strain>
    </source>
</reference>
<dbReference type="HOGENOM" id="CLU_076589_2_0_6"/>
<evidence type="ECO:0000256" key="4">
    <source>
        <dbReference type="ARBA" id="ARBA00017522"/>
    </source>
</evidence>
<keyword evidence="12" id="KW-1185">Reference proteome</keyword>
<organism evidence="11 12">
    <name type="scientific">Simiduia agarivorans (strain DSM 21679 / JCM 13881 / BCRC 17597 / SA1)</name>
    <dbReference type="NCBI Taxonomy" id="1117647"/>
    <lineage>
        <taxon>Bacteria</taxon>
        <taxon>Pseudomonadati</taxon>
        <taxon>Pseudomonadota</taxon>
        <taxon>Gammaproteobacteria</taxon>
        <taxon>Cellvibrionales</taxon>
        <taxon>Cellvibrionaceae</taxon>
        <taxon>Simiduia</taxon>
    </lineage>
</organism>
<dbReference type="GO" id="GO:0034257">
    <property type="term" value="F:nicotinamide riboside transmembrane transporter activity"/>
    <property type="evidence" value="ECO:0007669"/>
    <property type="project" value="InterPro"/>
</dbReference>
<dbReference type="RefSeq" id="WP_015048468.1">
    <property type="nucleotide sequence ID" value="NC_018868.3"/>
</dbReference>
<comment type="subcellular location">
    <subcellularLocation>
        <location evidence="2">Cell membrane</location>
        <topology evidence="2">Multi-pass membrane protein</topology>
    </subcellularLocation>
</comment>
<feature type="transmembrane region" description="Helical" evidence="10">
    <location>
        <begin position="126"/>
        <end position="144"/>
    </location>
</feature>
<keyword evidence="9 10" id="KW-0472">Membrane</keyword>
<evidence type="ECO:0000256" key="10">
    <source>
        <dbReference type="SAM" id="Phobius"/>
    </source>
</evidence>
<dbReference type="EMBL" id="CP003746">
    <property type="protein sequence ID" value="AFV00316.1"/>
    <property type="molecule type" value="Genomic_DNA"/>
</dbReference>
<feature type="transmembrane region" description="Helical" evidence="10">
    <location>
        <begin position="151"/>
        <end position="166"/>
    </location>
</feature>
<evidence type="ECO:0000313" key="12">
    <source>
        <dbReference type="Proteomes" id="UP000000466"/>
    </source>
</evidence>
<evidence type="ECO:0000313" key="11">
    <source>
        <dbReference type="EMBL" id="AFV00316.1"/>
    </source>
</evidence>
<name>K4KPY1_SIMAS</name>
<protein>
    <recommendedName>
        <fullName evidence="4">Nicotinamide riboside transporter PnuC</fullName>
    </recommendedName>
</protein>
<feature type="transmembrane region" description="Helical" evidence="10">
    <location>
        <begin position="12"/>
        <end position="31"/>
    </location>
</feature>
<evidence type="ECO:0000256" key="5">
    <source>
        <dbReference type="ARBA" id="ARBA00022448"/>
    </source>
</evidence>
<keyword evidence="6" id="KW-1003">Cell membrane</keyword>
<dbReference type="KEGG" id="saga:M5M_15915"/>